<organism evidence="2 4">
    <name type="scientific">Volvox reticuliferus</name>
    <dbReference type="NCBI Taxonomy" id="1737510"/>
    <lineage>
        <taxon>Eukaryota</taxon>
        <taxon>Viridiplantae</taxon>
        <taxon>Chlorophyta</taxon>
        <taxon>core chlorophytes</taxon>
        <taxon>Chlorophyceae</taxon>
        <taxon>CS clade</taxon>
        <taxon>Chlamydomonadales</taxon>
        <taxon>Volvocaceae</taxon>
        <taxon>Volvox</taxon>
    </lineage>
</organism>
<feature type="transmembrane region" description="Helical" evidence="1">
    <location>
        <begin position="193"/>
        <end position="212"/>
    </location>
</feature>
<evidence type="ECO:0000313" key="2">
    <source>
        <dbReference type="EMBL" id="GIL70755.1"/>
    </source>
</evidence>
<dbReference type="EMBL" id="BNCQ01000005">
    <property type="protein sequence ID" value="GIL98480.1"/>
    <property type="molecule type" value="Genomic_DNA"/>
</dbReference>
<dbReference type="InterPro" id="IPR029063">
    <property type="entry name" value="SAM-dependent_MTases_sf"/>
</dbReference>
<dbReference type="EMBL" id="BNCP01000002">
    <property type="protein sequence ID" value="GIL70755.1"/>
    <property type="molecule type" value="Genomic_DNA"/>
</dbReference>
<dbReference type="AlphaFoldDB" id="A0A8J4FCP1"/>
<dbReference type="Proteomes" id="UP000747110">
    <property type="component" value="Unassembled WGS sequence"/>
</dbReference>
<sequence length="217" mass="23702">MPGRGQRHNLSGVPVIIVENVQDYRECVPHYVTNGDIVLEAGAAQGCTTSVIAQYAAEVIGIDKSPFNTRVAQNRYPKIEFLEIDAGDISSLQRLNKPFTKIFLDISGSQPVGPLAQLLEKYERAFPSVNLFVVKSYRMKKLVGCSTVFPEQVLGTTRNSSAEYMLQNAPSKALPPKARTNIQRCRSHGATTGTAWLMALAFSAGAAVGAMWRAKRT</sequence>
<dbReference type="SUPFAM" id="SSF53335">
    <property type="entry name" value="S-adenosyl-L-methionine-dependent methyltransferases"/>
    <property type="match status" value="1"/>
</dbReference>
<protein>
    <recommendedName>
        <fullName evidence="5">Methyltransferase domain-containing protein</fullName>
    </recommendedName>
</protein>
<dbReference type="Gene3D" id="3.40.50.150">
    <property type="entry name" value="Vaccinia Virus protein VP39"/>
    <property type="match status" value="1"/>
</dbReference>
<gene>
    <name evidence="2" type="ORF">Vretifemale_1469</name>
    <name evidence="3" type="ORF">Vretimale_3841</name>
</gene>
<evidence type="ECO:0000256" key="1">
    <source>
        <dbReference type="SAM" id="Phobius"/>
    </source>
</evidence>
<keyword evidence="1" id="KW-1133">Transmembrane helix</keyword>
<dbReference type="OrthoDB" id="542683at2759"/>
<dbReference type="CDD" id="cd02440">
    <property type="entry name" value="AdoMet_MTases"/>
    <property type="match status" value="1"/>
</dbReference>
<accession>A0A8J4FCP1</accession>
<name>A0A8J4FCP1_9CHLO</name>
<keyword evidence="1" id="KW-0812">Transmembrane</keyword>
<evidence type="ECO:0000313" key="4">
    <source>
        <dbReference type="Proteomes" id="UP000747110"/>
    </source>
</evidence>
<reference evidence="2" key="1">
    <citation type="journal article" date="2021" name="Proc. Natl. Acad. Sci. U.S.A.">
        <title>Three genomes in the algal genus Volvox reveal the fate of a haploid sex-determining region after a transition to homothallism.</title>
        <authorList>
            <person name="Yamamoto K."/>
            <person name="Hamaji T."/>
            <person name="Kawai-Toyooka H."/>
            <person name="Matsuzaki R."/>
            <person name="Takahashi F."/>
            <person name="Nishimura Y."/>
            <person name="Kawachi M."/>
            <person name="Noguchi H."/>
            <person name="Minakuchi Y."/>
            <person name="Umen J.G."/>
            <person name="Toyoda A."/>
            <person name="Nozaki H."/>
        </authorList>
    </citation>
    <scope>NUCLEOTIDE SEQUENCE</scope>
    <source>
        <strain evidence="3">NIES-3785</strain>
        <strain evidence="2">NIES-3786</strain>
    </source>
</reference>
<keyword evidence="4" id="KW-1185">Reference proteome</keyword>
<evidence type="ECO:0000313" key="3">
    <source>
        <dbReference type="EMBL" id="GIL98480.1"/>
    </source>
</evidence>
<proteinExistence type="predicted"/>
<keyword evidence="1" id="KW-0472">Membrane</keyword>
<dbReference type="Proteomes" id="UP000722791">
    <property type="component" value="Unassembled WGS sequence"/>
</dbReference>
<comment type="caution">
    <text evidence="2">The sequence shown here is derived from an EMBL/GenBank/DDBJ whole genome shotgun (WGS) entry which is preliminary data.</text>
</comment>
<evidence type="ECO:0008006" key="5">
    <source>
        <dbReference type="Google" id="ProtNLM"/>
    </source>
</evidence>